<organism evidence="1 2">
    <name type="scientific">Phlebia brevispora</name>
    <dbReference type="NCBI Taxonomy" id="194682"/>
    <lineage>
        <taxon>Eukaryota</taxon>
        <taxon>Fungi</taxon>
        <taxon>Dikarya</taxon>
        <taxon>Basidiomycota</taxon>
        <taxon>Agaricomycotina</taxon>
        <taxon>Agaricomycetes</taxon>
        <taxon>Polyporales</taxon>
        <taxon>Meruliaceae</taxon>
        <taxon>Phlebia</taxon>
    </lineage>
</organism>
<gene>
    <name evidence="1" type="ORF">NM688_g5547</name>
</gene>
<accession>A0ACC1STW3</accession>
<name>A0ACC1STW3_9APHY</name>
<keyword evidence="2" id="KW-1185">Reference proteome</keyword>
<dbReference type="Proteomes" id="UP001148662">
    <property type="component" value="Unassembled WGS sequence"/>
</dbReference>
<comment type="caution">
    <text evidence="1">The sequence shown here is derived from an EMBL/GenBank/DDBJ whole genome shotgun (WGS) entry which is preliminary data.</text>
</comment>
<dbReference type="EMBL" id="JANHOG010001033">
    <property type="protein sequence ID" value="KAJ3546145.1"/>
    <property type="molecule type" value="Genomic_DNA"/>
</dbReference>
<evidence type="ECO:0000313" key="2">
    <source>
        <dbReference type="Proteomes" id="UP001148662"/>
    </source>
</evidence>
<evidence type="ECO:0000313" key="1">
    <source>
        <dbReference type="EMBL" id="KAJ3546145.1"/>
    </source>
</evidence>
<sequence length="221" mass="24193">MCSLARSVAGWNQFVNIANASLTIATDVVAIVITWLKTYRHVRQAAATGIGASLGATLLRYGALYFVVLCALNIAGLLMSLIPSLANPMTAFLDIIPNIVISRFLINLRQVNESPGSESSDVLNSSHFSEPRFRVSARSDIIGNLGEPLAGIDESLDDHEDNSDANFCEDCYNASREAWCSQPSISDTLHTGSRAVEKHRRYTIEFNLIALRTSRYLSRAV</sequence>
<protein>
    <submittedName>
        <fullName evidence="1">Uncharacterized protein</fullName>
    </submittedName>
</protein>
<reference evidence="1" key="1">
    <citation type="submission" date="2022-07" db="EMBL/GenBank/DDBJ databases">
        <title>Genome Sequence of Phlebia brevispora.</title>
        <authorList>
            <person name="Buettner E."/>
        </authorList>
    </citation>
    <scope>NUCLEOTIDE SEQUENCE</scope>
    <source>
        <strain evidence="1">MPL23</strain>
    </source>
</reference>
<proteinExistence type="predicted"/>